<dbReference type="RefSeq" id="WP_154503922.1">
    <property type="nucleotide sequence ID" value="NZ_VUMN01000008.1"/>
</dbReference>
<proteinExistence type="predicted"/>
<dbReference type="AlphaFoldDB" id="A0A7X2NRL1"/>
<accession>A0A7X2NRL1</accession>
<dbReference type="Proteomes" id="UP000461880">
    <property type="component" value="Unassembled WGS sequence"/>
</dbReference>
<comment type="caution">
    <text evidence="1">The sequence shown here is derived from an EMBL/GenBank/DDBJ whole genome shotgun (WGS) entry which is preliminary data.</text>
</comment>
<sequence length="130" mass="15228">MNKIRINEDLIVMASEPLKDYEFEDIQCLAHKTTKIETLVNLYAAVFNEFFWVEDNEYDFPKGTPEYAEACRITDQWGALMDELEERIMRIASDAGLLLPREPNSGTVKQMGPFMKKYGFVNENGWWIRH</sequence>
<gene>
    <name evidence="1" type="ORF">FYJ51_04885</name>
</gene>
<reference evidence="1 2" key="1">
    <citation type="submission" date="2019-08" db="EMBL/GenBank/DDBJ databases">
        <title>In-depth cultivation of the pig gut microbiome towards novel bacterial diversity and tailored functional studies.</title>
        <authorList>
            <person name="Wylensek D."/>
            <person name="Hitch T.C.A."/>
            <person name="Clavel T."/>
        </authorList>
    </citation>
    <scope>NUCLEOTIDE SEQUENCE [LARGE SCALE GENOMIC DNA]</scope>
    <source>
        <strain evidence="1 2">Oil+RF-744-GAM-WT-6</strain>
    </source>
</reference>
<protein>
    <submittedName>
        <fullName evidence="1">Uncharacterized protein</fullName>
    </submittedName>
</protein>
<evidence type="ECO:0000313" key="1">
    <source>
        <dbReference type="EMBL" id="MSS58237.1"/>
    </source>
</evidence>
<name>A0A7X2NRL1_9FIRM</name>
<dbReference type="EMBL" id="VUMN01000008">
    <property type="protein sequence ID" value="MSS58237.1"/>
    <property type="molecule type" value="Genomic_DNA"/>
</dbReference>
<evidence type="ECO:0000313" key="2">
    <source>
        <dbReference type="Proteomes" id="UP000461880"/>
    </source>
</evidence>
<keyword evidence="2" id="KW-1185">Reference proteome</keyword>
<organism evidence="1 2">
    <name type="scientific">Stecheria intestinalis</name>
    <dbReference type="NCBI Taxonomy" id="2606630"/>
    <lineage>
        <taxon>Bacteria</taxon>
        <taxon>Bacillati</taxon>
        <taxon>Bacillota</taxon>
        <taxon>Erysipelotrichia</taxon>
        <taxon>Erysipelotrichales</taxon>
        <taxon>Erysipelotrichaceae</taxon>
        <taxon>Stecheria</taxon>
    </lineage>
</organism>